<keyword evidence="1" id="KW-0998">Cell outer membrane</keyword>
<evidence type="ECO:0000256" key="2">
    <source>
        <dbReference type="SAM" id="SignalP"/>
    </source>
</evidence>
<dbReference type="InterPro" id="IPR037066">
    <property type="entry name" value="Plug_dom_sf"/>
</dbReference>
<dbReference type="RefSeq" id="WP_169676756.1">
    <property type="nucleotide sequence ID" value="NZ_JABBHF010000014.1"/>
</dbReference>
<reference evidence="3 4" key="1">
    <citation type="submission" date="2020-04" db="EMBL/GenBank/DDBJ databases">
        <title>A Flavivirga sp. nov.</title>
        <authorList>
            <person name="Sun X."/>
        </authorList>
    </citation>
    <scope>NUCLEOTIDE SEQUENCE [LARGE SCALE GENOMIC DNA]</scope>
    <source>
        <strain evidence="3 4">Y03</strain>
    </source>
</reference>
<dbReference type="Proteomes" id="UP000746690">
    <property type="component" value="Unassembled WGS sequence"/>
</dbReference>
<keyword evidence="1" id="KW-0813">Transport</keyword>
<keyword evidence="2" id="KW-0732">Signal</keyword>
<evidence type="ECO:0000313" key="4">
    <source>
        <dbReference type="Proteomes" id="UP000746690"/>
    </source>
</evidence>
<evidence type="ECO:0000256" key="1">
    <source>
        <dbReference type="PROSITE-ProRule" id="PRU01360"/>
    </source>
</evidence>
<feature type="signal peptide" evidence="2">
    <location>
        <begin position="1"/>
        <end position="20"/>
    </location>
</feature>
<keyword evidence="4" id="KW-1185">Reference proteome</keyword>
<protein>
    <recommendedName>
        <fullName evidence="5">TonB-dependent receptor plug domain-containing protein</fullName>
    </recommendedName>
</protein>
<comment type="caution">
    <text evidence="3">The sequence shown here is derived from an EMBL/GenBank/DDBJ whole genome shotgun (WGS) entry which is preliminary data.</text>
</comment>
<keyword evidence="1" id="KW-1134">Transmembrane beta strand</keyword>
<dbReference type="SUPFAM" id="SSF56935">
    <property type="entry name" value="Porins"/>
    <property type="match status" value="2"/>
</dbReference>
<dbReference type="Gene3D" id="2.170.130.10">
    <property type="entry name" value="TonB-dependent receptor, plug domain"/>
    <property type="match status" value="2"/>
</dbReference>
<name>A0ABX1S4M9_9FLAO</name>
<dbReference type="InterPro" id="IPR039426">
    <property type="entry name" value="TonB-dep_rcpt-like"/>
</dbReference>
<proteinExistence type="inferred from homology"/>
<keyword evidence="1" id="KW-0472">Membrane</keyword>
<comment type="similarity">
    <text evidence="1">Belongs to the TonB-dependent receptor family.</text>
</comment>
<keyword evidence="1" id="KW-0812">Transmembrane</keyword>
<evidence type="ECO:0000313" key="3">
    <source>
        <dbReference type="EMBL" id="NMH89617.1"/>
    </source>
</evidence>
<feature type="chain" id="PRO_5045382287" description="TonB-dependent receptor plug domain-containing protein" evidence="2">
    <location>
        <begin position="21"/>
        <end position="171"/>
    </location>
</feature>
<organism evidence="3 4">
    <name type="scientific">Flavivirga algicola</name>
    <dbReference type="NCBI Taxonomy" id="2729136"/>
    <lineage>
        <taxon>Bacteria</taxon>
        <taxon>Pseudomonadati</taxon>
        <taxon>Bacteroidota</taxon>
        <taxon>Flavobacteriia</taxon>
        <taxon>Flavobacteriales</taxon>
        <taxon>Flavobacteriaceae</taxon>
        <taxon>Flavivirga</taxon>
    </lineage>
</organism>
<sequence length="171" mass="19205">MKKVILTVCAVLLSISLIQAQEHTEEKGEIVKPEKLNFRLKDGAKPDIYVDGKKFDFPMDLLDTDRIESVNVIKGDKAIKEYNSKNGVVLVTTKKITTEKAISKIKFKGDGVNNKMPILIINGKKSDKDMLEKISPDDIESIEVFKNEQALKKYNAPNGVIVVTTKKEKKK</sequence>
<dbReference type="EMBL" id="JABBHF010000014">
    <property type="protein sequence ID" value="NMH89617.1"/>
    <property type="molecule type" value="Genomic_DNA"/>
</dbReference>
<dbReference type="PROSITE" id="PS52016">
    <property type="entry name" value="TONB_DEPENDENT_REC_3"/>
    <property type="match status" value="1"/>
</dbReference>
<comment type="subcellular location">
    <subcellularLocation>
        <location evidence="1">Cell outer membrane</location>
        <topology evidence="1">Multi-pass membrane protein</topology>
    </subcellularLocation>
</comment>
<evidence type="ECO:0008006" key="5">
    <source>
        <dbReference type="Google" id="ProtNLM"/>
    </source>
</evidence>
<accession>A0ABX1S4M9</accession>
<gene>
    <name evidence="3" type="ORF">HHX25_19075</name>
</gene>